<keyword evidence="1" id="KW-0596">Phosphopantetheine</keyword>
<dbReference type="PANTHER" id="PTHR44845">
    <property type="entry name" value="CARRIER DOMAIN-CONTAINING PROTEIN"/>
    <property type="match status" value="1"/>
</dbReference>
<dbReference type="EMBL" id="JAGTPG010000001">
    <property type="protein sequence ID" value="MBR8638268.1"/>
    <property type="molecule type" value="Genomic_DNA"/>
</dbReference>
<dbReference type="SUPFAM" id="SSF56801">
    <property type="entry name" value="Acetyl-CoA synthetase-like"/>
    <property type="match status" value="1"/>
</dbReference>
<feature type="region of interest" description="Disordered" evidence="3">
    <location>
        <begin position="156"/>
        <end position="195"/>
    </location>
</feature>
<keyword evidence="2" id="KW-0597">Phosphoprotein</keyword>
<reference evidence="4 5" key="1">
    <citation type="submission" date="2021-04" db="EMBL/GenBank/DDBJ databases">
        <title>Characterization of the biosynthetic gene cluster of new lipopeptides with antitumor activity in the genome of the marine Streptomyces PHM034.</title>
        <authorList>
            <person name="Ceniceros A."/>
            <person name="Canedo L."/>
            <person name="Mendez C."/>
            <person name="Olano C."/>
            <person name="Schleissner C."/>
            <person name="Cuevas C."/>
            <person name="De La Calle F."/>
            <person name="Salas J.A."/>
        </authorList>
    </citation>
    <scope>NUCLEOTIDE SEQUENCE [LARGE SCALE GENOMIC DNA]</scope>
    <source>
        <strain evidence="4 5">PHM034</strain>
    </source>
</reference>
<name>A0A941IZ15_9ACTN</name>
<dbReference type="AlphaFoldDB" id="A0A941IZ15"/>
<comment type="caution">
    <text evidence="4">The sequence shown here is derived from an EMBL/GenBank/DDBJ whole genome shotgun (WGS) entry which is preliminary data.</text>
</comment>
<dbReference type="Gene3D" id="2.30.38.10">
    <property type="entry name" value="Luciferase, Domain 3"/>
    <property type="match status" value="1"/>
</dbReference>
<organism evidence="4 5">
    <name type="scientific">Streptomyces tuirus</name>
    <dbReference type="NCBI Taxonomy" id="68278"/>
    <lineage>
        <taxon>Bacteria</taxon>
        <taxon>Bacillati</taxon>
        <taxon>Actinomycetota</taxon>
        <taxon>Actinomycetes</taxon>
        <taxon>Kitasatosporales</taxon>
        <taxon>Streptomycetaceae</taxon>
        <taxon>Streptomyces</taxon>
    </lineage>
</organism>
<keyword evidence="5" id="KW-1185">Reference proteome</keyword>
<evidence type="ECO:0000256" key="3">
    <source>
        <dbReference type="SAM" id="MobiDB-lite"/>
    </source>
</evidence>
<protein>
    <submittedName>
        <fullName evidence="4">AMP-binding protein</fullName>
    </submittedName>
</protein>
<proteinExistence type="predicted"/>
<sequence>MEIGTLVFAGEGLSGALVERVREALPGTRVVNAYGQTESFYASTSSSEGWRGGGGVPIVCRWRTCVLRSGARVWFRCLRVWWELYVAGAISRGYLGRAGLTAERYVADPFGPAGARMYRTGDLAGGRLMGYWSTWAARRAGEGPRVRIEPAEVESVLTSTPLSPKPPSSPARAVVARRGSWDTSSPSTSNGCHDR</sequence>
<evidence type="ECO:0000256" key="1">
    <source>
        <dbReference type="ARBA" id="ARBA00022450"/>
    </source>
</evidence>
<evidence type="ECO:0000256" key="2">
    <source>
        <dbReference type="ARBA" id="ARBA00022553"/>
    </source>
</evidence>
<gene>
    <name evidence="4" type="ORF">KEF29_00600</name>
</gene>
<evidence type="ECO:0000313" key="5">
    <source>
        <dbReference type="Proteomes" id="UP000682308"/>
    </source>
</evidence>
<dbReference type="Proteomes" id="UP000682308">
    <property type="component" value="Unassembled WGS sequence"/>
</dbReference>
<dbReference type="Gene3D" id="3.40.50.980">
    <property type="match status" value="1"/>
</dbReference>
<evidence type="ECO:0000313" key="4">
    <source>
        <dbReference type="EMBL" id="MBR8638268.1"/>
    </source>
</evidence>
<feature type="compositionally biased region" description="Polar residues" evidence="3">
    <location>
        <begin position="181"/>
        <end position="195"/>
    </location>
</feature>
<dbReference type="PANTHER" id="PTHR44845:SF6">
    <property type="entry name" value="BETA-ALANINE-ACTIVATING ENZYME"/>
    <property type="match status" value="1"/>
</dbReference>
<accession>A0A941IZ15</accession>